<dbReference type="PANTHER" id="PTHR34611">
    <property type="match status" value="1"/>
</dbReference>
<dbReference type="EMBL" id="AAGKZC010000002">
    <property type="protein sequence ID" value="EBP2039256.1"/>
    <property type="molecule type" value="Genomic_DNA"/>
</dbReference>
<sequence length="122" mass="14269">MIRCNWRQRDLMQLLDRSVTLLRAEYTTESQVITLLNYMLRSSHSDQPAIFYRELANRTSQGQSMMTLVEWFEAHGVRKGIPKGVEKGEREAARRRANAAKRLVAQMTESTDDEIARLINWR</sequence>
<dbReference type="GO" id="GO:1990238">
    <property type="term" value="F:double-stranded DNA endonuclease activity"/>
    <property type="evidence" value="ECO:0007669"/>
    <property type="project" value="TreeGrafter"/>
</dbReference>
<proteinExistence type="predicted"/>
<accession>A0A5V1IWD1</accession>
<dbReference type="AlphaFoldDB" id="A0A5V1IWD1"/>
<dbReference type="InterPro" id="IPR051699">
    <property type="entry name" value="Rpn/YhgA-like_nuclease"/>
</dbReference>
<organism evidence="1">
    <name type="scientific">Salmonella enterica</name>
    <name type="common">Salmonella choleraesuis</name>
    <dbReference type="NCBI Taxonomy" id="28901"/>
    <lineage>
        <taxon>Bacteria</taxon>
        <taxon>Pseudomonadati</taxon>
        <taxon>Pseudomonadota</taxon>
        <taxon>Gammaproteobacteria</taxon>
        <taxon>Enterobacterales</taxon>
        <taxon>Enterobacteriaceae</taxon>
        <taxon>Salmonella</taxon>
    </lineage>
</organism>
<comment type="caution">
    <text evidence="1">The sequence shown here is derived from an EMBL/GenBank/DDBJ whole genome shotgun (WGS) entry which is preliminary data.</text>
</comment>
<dbReference type="PANTHER" id="PTHR34611:SF2">
    <property type="entry name" value="INACTIVE RECOMBINATION-PROMOTING NUCLEASE-LIKE PROTEIN RPNE-RELATED"/>
    <property type="match status" value="1"/>
</dbReference>
<gene>
    <name evidence="1" type="ORF">PL50_03175</name>
</gene>
<dbReference type="GO" id="GO:0006310">
    <property type="term" value="P:DNA recombination"/>
    <property type="evidence" value="ECO:0007669"/>
    <property type="project" value="TreeGrafter"/>
</dbReference>
<name>A0A5V1IWD1_SALER</name>
<reference evidence="1" key="1">
    <citation type="submission" date="2018-07" db="EMBL/GenBank/DDBJ databases">
        <authorList>
            <consortium name="GenomeTrakr network: Whole genome sequencing for foodborne pathogen traceback"/>
        </authorList>
    </citation>
    <scope>NUCLEOTIDE SEQUENCE</scope>
    <source>
        <strain evidence="1">CFSAN008688</strain>
    </source>
</reference>
<evidence type="ECO:0008006" key="2">
    <source>
        <dbReference type="Google" id="ProtNLM"/>
    </source>
</evidence>
<protein>
    <recommendedName>
        <fullName evidence="2">Rpn family recombination-promoting nuclease/putative transposase</fullName>
    </recommendedName>
</protein>
<evidence type="ECO:0000313" key="1">
    <source>
        <dbReference type="EMBL" id="EBP2039256.1"/>
    </source>
</evidence>